<dbReference type="STRING" id="3916.A0A1S3UPV5"/>
<dbReference type="InterPro" id="IPR000408">
    <property type="entry name" value="Reg_chr_condens"/>
</dbReference>
<keyword evidence="1" id="KW-0677">Repeat</keyword>
<keyword evidence="5" id="KW-1185">Reference proteome</keyword>
<dbReference type="PROSITE" id="PS50012">
    <property type="entry name" value="RCC1_3"/>
    <property type="match status" value="7"/>
</dbReference>
<accession>A0A1S3UPV5</accession>
<feature type="repeat" description="RCC1" evidence="2">
    <location>
        <begin position="326"/>
        <end position="379"/>
    </location>
</feature>
<feature type="repeat" description="RCC1" evidence="2">
    <location>
        <begin position="380"/>
        <end position="431"/>
    </location>
</feature>
<evidence type="ECO:0000256" key="2">
    <source>
        <dbReference type="PROSITE-ProRule" id="PRU00235"/>
    </source>
</evidence>
<evidence type="ECO:0000256" key="1">
    <source>
        <dbReference type="ARBA" id="ARBA00022737"/>
    </source>
</evidence>
<reference evidence="5" key="1">
    <citation type="journal article" date="2014" name="Nat. Commun.">
        <title>Genome sequence of mungbean and insights into evolution within Vigna species.</title>
        <authorList>
            <person name="Kang Y.J."/>
            <person name="Kim S.K."/>
            <person name="Kim M.Y."/>
            <person name="Lestari P."/>
            <person name="Kim K.H."/>
            <person name="Ha B.K."/>
            <person name="Jun T.H."/>
            <person name="Hwang W.J."/>
            <person name="Lee T."/>
            <person name="Lee J."/>
            <person name="Shim S."/>
            <person name="Yoon M.Y."/>
            <person name="Jang Y.E."/>
            <person name="Han K.S."/>
            <person name="Taeprayoon P."/>
            <person name="Yoon N."/>
            <person name="Somta P."/>
            <person name="Tanya P."/>
            <person name="Kim K.S."/>
            <person name="Gwag J.G."/>
            <person name="Moon J.K."/>
            <person name="Lee Y.H."/>
            <person name="Park B.S."/>
            <person name="Bombarely A."/>
            <person name="Doyle J.J."/>
            <person name="Jackson S.A."/>
            <person name="Schafleitner R."/>
            <person name="Srinives P."/>
            <person name="Varshney R.K."/>
            <person name="Lee S.H."/>
        </authorList>
    </citation>
    <scope>NUCLEOTIDE SEQUENCE [LARGE SCALE GENOMIC DNA]</scope>
    <source>
        <strain evidence="5">cv. VC1973A</strain>
    </source>
</reference>
<dbReference type="InterPro" id="IPR009091">
    <property type="entry name" value="RCC1/BLIP-II"/>
</dbReference>
<proteinExistence type="predicted"/>
<evidence type="ECO:0000256" key="3">
    <source>
        <dbReference type="SAM" id="MobiDB-lite"/>
    </source>
</evidence>
<evidence type="ECO:0000313" key="5">
    <source>
        <dbReference type="Proteomes" id="UP000087766"/>
    </source>
</evidence>
<dbReference type="RefSeq" id="XP_022639395.1">
    <property type="nucleotide sequence ID" value="XM_022783674.1"/>
</dbReference>
<dbReference type="OrthoDB" id="5981550at2759"/>
<reference evidence="6 7" key="2">
    <citation type="submission" date="2025-04" db="UniProtKB">
        <authorList>
            <consortium name="RefSeq"/>
        </authorList>
    </citation>
    <scope>IDENTIFICATION</scope>
    <source>
        <tissue evidence="6 7">Leaf</tissue>
    </source>
</reference>
<name>A0A1S3UPV5_VIGRR</name>
<organism evidence="5 6">
    <name type="scientific">Vigna radiata var. radiata</name>
    <name type="common">Mung bean</name>
    <name type="synonym">Phaseolus aureus</name>
    <dbReference type="NCBI Taxonomy" id="3916"/>
    <lineage>
        <taxon>Eukaryota</taxon>
        <taxon>Viridiplantae</taxon>
        <taxon>Streptophyta</taxon>
        <taxon>Embryophyta</taxon>
        <taxon>Tracheophyta</taxon>
        <taxon>Spermatophyta</taxon>
        <taxon>Magnoliopsida</taxon>
        <taxon>eudicotyledons</taxon>
        <taxon>Gunneridae</taxon>
        <taxon>Pentapetalae</taxon>
        <taxon>rosids</taxon>
        <taxon>fabids</taxon>
        <taxon>Fabales</taxon>
        <taxon>Fabaceae</taxon>
        <taxon>Papilionoideae</taxon>
        <taxon>50 kb inversion clade</taxon>
        <taxon>NPAAA clade</taxon>
        <taxon>indigoferoid/millettioid clade</taxon>
        <taxon>Phaseoleae</taxon>
        <taxon>Vigna</taxon>
    </lineage>
</organism>
<evidence type="ECO:0000313" key="7">
    <source>
        <dbReference type="RefSeq" id="XP_022639395.1"/>
    </source>
</evidence>
<dbReference type="PROSITE" id="PS00626">
    <property type="entry name" value="RCC1_2"/>
    <property type="match status" value="1"/>
</dbReference>
<dbReference type="KEGG" id="vra:106767619"/>
<feature type="repeat" description="RCC1" evidence="2">
    <location>
        <begin position="270"/>
        <end position="322"/>
    </location>
</feature>
<dbReference type="PANTHER" id="PTHR22870:SF24">
    <property type="entry name" value="REGULATOR OF CHROMOSOME CONDENSATION (RCC1) FAMILY PROTEIN"/>
    <property type="match status" value="1"/>
</dbReference>
<feature type="repeat" description="RCC1" evidence="2">
    <location>
        <begin position="216"/>
        <end position="269"/>
    </location>
</feature>
<feature type="domain" description="RCC1-like" evidence="4">
    <location>
        <begin position="148"/>
        <end position="482"/>
    </location>
</feature>
<sequence>MDATTSGTPTIQYHNLSDQPITTIVATQLPTLQREQRHCFGDSSPREFPLSANPSIVLHLLTSYDLYAQDLAKLEATCSFFKQPAKFQPDFDLSLSELAALDMCQKRAIFKPMTTEQQQYLKQRCRGSWKLVLRFLMAGEACCRREKSQAIAGPGHSIAVTSKGLVYSFGSNSSGQLGHGSTGEEWKPRPIRALQGIRIIQATTGTRRTMLISDSGQVYAFGKDSFGDAEIGIQGSKMVTTPQLVDSLKNIFVVQAAIGHFFTAVLSREGRVYTFSWGNDGKLGHHTDPNDLEPRPLLGDLEHIPVVQIAAGFCYLLCLACQPIGMSVYSVGCGLGGKLGHGSKTDEKYPRLIEQFQLLNLNPMVVAAGAWHAAVVGQDGRICTWGWGRYGCLGHGNEECEFVPKEVEGLRDVKAVHVATGDYTTFVVADNGDVYSFGCGESASLGHNPENHEQGDMHANVLSPKLVTSMKDMNERVVQISLTNSAYWNAHTFALTESGKLYAFGAGDKGQLGVDLGDNGTERGKPELLDIDLS</sequence>
<dbReference type="GeneID" id="106767619"/>
<dbReference type="Pfam" id="PF25390">
    <property type="entry name" value="WD40_RLD"/>
    <property type="match status" value="1"/>
</dbReference>
<dbReference type="InterPro" id="IPR058923">
    <property type="entry name" value="RCC1-like_dom"/>
</dbReference>
<evidence type="ECO:0000313" key="6">
    <source>
        <dbReference type="RefSeq" id="XP_014508034.1"/>
    </source>
</evidence>
<dbReference type="RefSeq" id="XP_014508034.1">
    <property type="nucleotide sequence ID" value="XM_014652548.2"/>
</dbReference>
<feature type="repeat" description="RCC1" evidence="2">
    <location>
        <begin position="432"/>
        <end position="498"/>
    </location>
</feature>
<dbReference type="PANTHER" id="PTHR22870">
    <property type="entry name" value="REGULATOR OF CHROMOSOME CONDENSATION"/>
    <property type="match status" value="1"/>
</dbReference>
<feature type="repeat" description="RCC1" evidence="2">
    <location>
        <begin position="164"/>
        <end position="215"/>
    </location>
</feature>
<feature type="region of interest" description="Disordered" evidence="3">
    <location>
        <begin position="515"/>
        <end position="534"/>
    </location>
</feature>
<dbReference type="Gene3D" id="2.130.10.30">
    <property type="entry name" value="Regulator of chromosome condensation 1/beta-lactamase-inhibitor protein II"/>
    <property type="match status" value="2"/>
</dbReference>
<dbReference type="AlphaFoldDB" id="A0A1S3UPV5"/>
<gene>
    <name evidence="6 7" type="primary">LOC106767619</name>
</gene>
<dbReference type="PRINTS" id="PR00633">
    <property type="entry name" value="RCCNDNSATION"/>
</dbReference>
<dbReference type="InterPro" id="IPR051210">
    <property type="entry name" value="Ub_ligase/GEF_domain"/>
</dbReference>
<dbReference type="SUPFAM" id="SSF50985">
    <property type="entry name" value="RCC1/BLIP-II"/>
    <property type="match status" value="1"/>
</dbReference>
<dbReference type="Pfam" id="PF13540">
    <property type="entry name" value="RCC1_2"/>
    <property type="match status" value="1"/>
</dbReference>
<evidence type="ECO:0000259" key="4">
    <source>
        <dbReference type="Pfam" id="PF25390"/>
    </source>
</evidence>
<dbReference type="Proteomes" id="UP000087766">
    <property type="component" value="Chromosome 7"/>
</dbReference>
<feature type="repeat" description="RCC1" evidence="2">
    <location>
        <begin position="499"/>
        <end position="534"/>
    </location>
</feature>
<protein>
    <submittedName>
        <fullName evidence="6 7">Ultraviolet-B receptor UVR8-like</fullName>
    </submittedName>
</protein>